<comment type="caution">
    <text evidence="1">The sequence shown here is derived from an EMBL/GenBank/DDBJ whole genome shotgun (WGS) entry which is preliminary data.</text>
</comment>
<reference evidence="1" key="1">
    <citation type="submission" date="2019-10" db="EMBL/GenBank/DDBJ databases">
        <authorList>
            <consortium name="DOE Joint Genome Institute"/>
            <person name="Kuo A."/>
            <person name="Miyauchi S."/>
            <person name="Kiss E."/>
            <person name="Drula E."/>
            <person name="Kohler A."/>
            <person name="Sanchez-Garcia M."/>
            <person name="Andreopoulos B."/>
            <person name="Barry K.W."/>
            <person name="Bonito G."/>
            <person name="Buee M."/>
            <person name="Carver A."/>
            <person name="Chen C."/>
            <person name="Cichocki N."/>
            <person name="Clum A."/>
            <person name="Culley D."/>
            <person name="Crous P.W."/>
            <person name="Fauchery L."/>
            <person name="Girlanda M."/>
            <person name="Hayes R."/>
            <person name="Keri Z."/>
            <person name="Labutti K."/>
            <person name="Lipzen A."/>
            <person name="Lombard V."/>
            <person name="Magnuson J."/>
            <person name="Maillard F."/>
            <person name="Morin E."/>
            <person name="Murat C."/>
            <person name="Nolan M."/>
            <person name="Ohm R."/>
            <person name="Pangilinan J."/>
            <person name="Pereira M."/>
            <person name="Perotto S."/>
            <person name="Peter M."/>
            <person name="Riley R."/>
            <person name="Sitrit Y."/>
            <person name="Stielow B."/>
            <person name="Szollosi G."/>
            <person name="Zifcakova L."/>
            <person name="Stursova M."/>
            <person name="Spatafora J.W."/>
            <person name="Tedersoo L."/>
            <person name="Vaario L.-M."/>
            <person name="Yamada A."/>
            <person name="Yan M."/>
            <person name="Wang P."/>
            <person name="Xu J."/>
            <person name="Bruns T."/>
            <person name="Baldrian P."/>
            <person name="Vilgalys R."/>
            <person name="Henrissat B."/>
            <person name="Grigoriev I.V."/>
            <person name="Hibbett D."/>
            <person name="Nagy L.G."/>
            <person name="Martin F.M."/>
        </authorList>
    </citation>
    <scope>NUCLEOTIDE SEQUENCE</scope>
    <source>
        <strain evidence="1">P2</strain>
    </source>
</reference>
<protein>
    <submittedName>
        <fullName evidence="1">Uncharacterized protein</fullName>
    </submittedName>
</protein>
<reference evidence="1" key="2">
    <citation type="journal article" date="2020" name="Nat. Commun.">
        <title>Large-scale genome sequencing of mycorrhizal fungi provides insights into the early evolution of symbiotic traits.</title>
        <authorList>
            <person name="Miyauchi S."/>
            <person name="Kiss E."/>
            <person name="Kuo A."/>
            <person name="Drula E."/>
            <person name="Kohler A."/>
            <person name="Sanchez-Garcia M."/>
            <person name="Morin E."/>
            <person name="Andreopoulos B."/>
            <person name="Barry K.W."/>
            <person name="Bonito G."/>
            <person name="Buee M."/>
            <person name="Carver A."/>
            <person name="Chen C."/>
            <person name="Cichocki N."/>
            <person name="Clum A."/>
            <person name="Culley D."/>
            <person name="Crous P.W."/>
            <person name="Fauchery L."/>
            <person name="Girlanda M."/>
            <person name="Hayes R.D."/>
            <person name="Keri Z."/>
            <person name="LaButti K."/>
            <person name="Lipzen A."/>
            <person name="Lombard V."/>
            <person name="Magnuson J."/>
            <person name="Maillard F."/>
            <person name="Murat C."/>
            <person name="Nolan M."/>
            <person name="Ohm R.A."/>
            <person name="Pangilinan J."/>
            <person name="Pereira M.F."/>
            <person name="Perotto S."/>
            <person name="Peter M."/>
            <person name="Pfister S."/>
            <person name="Riley R."/>
            <person name="Sitrit Y."/>
            <person name="Stielow J.B."/>
            <person name="Szollosi G."/>
            <person name="Zifcakova L."/>
            <person name="Stursova M."/>
            <person name="Spatafora J.W."/>
            <person name="Tedersoo L."/>
            <person name="Vaario L.M."/>
            <person name="Yamada A."/>
            <person name="Yan M."/>
            <person name="Wang P."/>
            <person name="Xu J."/>
            <person name="Bruns T."/>
            <person name="Baldrian P."/>
            <person name="Vilgalys R."/>
            <person name="Dunand C."/>
            <person name="Henrissat B."/>
            <person name="Grigoriev I.V."/>
            <person name="Hibbett D."/>
            <person name="Nagy L.G."/>
            <person name="Martin F.M."/>
        </authorList>
    </citation>
    <scope>NUCLEOTIDE SEQUENCE</scope>
    <source>
        <strain evidence="1">P2</strain>
    </source>
</reference>
<name>A0ACB6ZFV5_THEGA</name>
<evidence type="ECO:0000313" key="1">
    <source>
        <dbReference type="EMBL" id="KAF9648462.1"/>
    </source>
</evidence>
<gene>
    <name evidence="1" type="ORF">BDM02DRAFT_3096471</name>
</gene>
<dbReference type="Proteomes" id="UP000886501">
    <property type="component" value="Unassembled WGS sequence"/>
</dbReference>
<evidence type="ECO:0000313" key="2">
    <source>
        <dbReference type="Proteomes" id="UP000886501"/>
    </source>
</evidence>
<proteinExistence type="predicted"/>
<accession>A0ACB6ZFV5</accession>
<organism evidence="1 2">
    <name type="scientific">Thelephora ganbajun</name>
    <name type="common">Ganba fungus</name>
    <dbReference type="NCBI Taxonomy" id="370292"/>
    <lineage>
        <taxon>Eukaryota</taxon>
        <taxon>Fungi</taxon>
        <taxon>Dikarya</taxon>
        <taxon>Basidiomycota</taxon>
        <taxon>Agaricomycotina</taxon>
        <taxon>Agaricomycetes</taxon>
        <taxon>Thelephorales</taxon>
        <taxon>Thelephoraceae</taxon>
        <taxon>Thelephora</taxon>
    </lineage>
</organism>
<keyword evidence="2" id="KW-1185">Reference proteome</keyword>
<dbReference type="EMBL" id="MU118013">
    <property type="protein sequence ID" value="KAF9648462.1"/>
    <property type="molecule type" value="Genomic_DNA"/>
</dbReference>
<sequence>MRTVNAASQKLSALMQTGWTATKDSRVGKQGQEAVTCARNVKKNLNALRKAVASSPLDLERAALSAVGKLLALQLFEQALDILRDMYHPLLSCYTHDSDTPHTTIPLTPTAEGLLSRKHLFHLPLPTSPLDEVTMKLISTFLLYSIITLSTMFPSHVSELEEVSVYLTEHGNFNVWIQKCSDLPDEYRDSLCTRAYSTLSKSLDADAPPSPSLTIKFYSLRCLLPTSSSVIKPDTFWDQARKFSMVCMKAARDNETDMVKKILSESSRLITNVRGRVDKDSFLTASSFLKFCDYLSKIASQTGNATALEAISAFVSSCHVDSTLLALPGTTTGRDIVNATQLCTDLVYQTTLQSAPWLVSAVQKTDGETKQAGIKVVQAVEKLRQLVIRVKSLDSTSTITKTLTHLLHDVAACFNSAFEQVGSHIALQSGEEEFRSAVLDTLLILSKSRLTVEDPTTYTHTYENLEWAHRTAIASPVPPEDLKLEYLRCISGAYHTIGATLCQAERFGGAARFLQRACELGVSAISGTRLQNDGRNKQRITLLQNLYRRWEMLGVCYIRVGDRRNAHQTFVRSIQAFPFETELSTAIASTLPQSLFNDERYKPLGGLIDRVTCIAAYELLRSPGEISLKEQMECLELNPRLSRAIIGAILERQLDALGRNIWKDGARSLAKYLLDQLSSLYEDRWPIRKMRILIRRLEFSYFSVVADPGWDAAEALAEVDRLSKLTDFGADSELSQYARQYLVAGHLWVALHIHRSYDDQLGETITRHTDHAYRILKSLLAVPAAEPAESLPSKPVVAKATRTVPSKTRAAQRSRKPPATPKVRKGRARPVTKPVAEAPKSTRLSLEPSIKPTMPYDRQQQLIDVLYMVSHLLGLLGHVIAKVQLLTVTRKLMERVSELDEVYVWVCVDLAHEYVKLGRLEKASSVYNSTLPMVQNAGISISEEVRVFFYLRFAESLAMAGSILQGSTIYCEARKLSEGILPEDKTLPTSQRIRHRLGKLERAAMAANAFAMIQYYNDEPTTSLTALLQALRLYNRAIETAARLHPQQPTKPDPDEDNPFGESSANNQTVAKQKSSYSRRNAMEGLEWRICDGLLSTLFALAQAYFARGSAREAEYFAQQAQDLAGAINTPTMVSRALARKGEIYLHTNRLDEGRGFLMQAMEFVDNRALAGVADLQRLRADYDMRNANPEAAQELYEQSIGMLNELQTLFAAMDGSPTSQRKSDVAMRRISKAIEGGDAVLPFLLASVLRQRILLSKDEGSTEESKALLGKYMALQSSTDLQVAENGLLAKLTLSDAYSRFTADMFLSSLAESVLSLPLGMVGETPSLSTSVLEILGLLQNAEKLFWSDLSLIARRGHVFQVREAALSLTLIRTFQGSLGKGGVDGPVVASYLLDASSAVTLGREMLEAIRSKFSDASHDDLVWPILSPNGSALPPPIPAKLQTNKGEPDFDGEYREYWKAVNDHHCAAKFDPELLSRSIVERLPHNWTVVSISVSEDHRTIFVSRQRPNRQPLLFSIPLEGRREGEEEAITFQGALDEFKEIIHLSDETTRSAEHVTKTDRRQRCNWWAERTKLDTRLRELLENIEFCWLGAFKTILSPAANIPMDVLSNFRVRLGGVFQRALVSMDKKQLNAVQLDDSLLECFMSLSPKCRSEELEDLIYFVLDLYQFSGVPIAIAEVDIDQVTIDLRTVLEELAASSQGLIKPIPDNHIFLILDKNIQGLPWESMPVLRGESVSRIPDMRFLLDRLDLADYQRGSTAQGPGVDRACVDPRKTFYVLNPGGDLKGTEGRFNDWLKDMKVVGWKGLTSQAPSEQQFLNALQTQDLVLYFGHGGGEQYIRSHKIRNLPRCAATMLWGCSSGAMKDMGDFDRVGTPYNYMLAGCPTLIANIWDVTDRDIDKFAQSVFDKLRMTKGNVGRWSDGSGTSVVTAVAQSRDSCKLKYLTGAAPVVYGIPFYL</sequence>